<dbReference type="GO" id="GO:0003677">
    <property type="term" value="F:DNA binding"/>
    <property type="evidence" value="ECO:0007669"/>
    <property type="project" value="InterPro"/>
</dbReference>
<comment type="caution">
    <text evidence="1">The sequence shown here is derived from an EMBL/GenBank/DDBJ whole genome shotgun (WGS) entry which is preliminary data.</text>
</comment>
<organism evidence="1 2">
    <name type="scientific">Jeotgalibacillus campisalis</name>
    <dbReference type="NCBI Taxonomy" id="220754"/>
    <lineage>
        <taxon>Bacteria</taxon>
        <taxon>Bacillati</taxon>
        <taxon>Bacillota</taxon>
        <taxon>Bacilli</taxon>
        <taxon>Bacillales</taxon>
        <taxon>Caryophanaceae</taxon>
        <taxon>Jeotgalibacillus</taxon>
    </lineage>
</organism>
<evidence type="ECO:0000313" key="1">
    <source>
        <dbReference type="EMBL" id="KIL47900.1"/>
    </source>
</evidence>
<dbReference type="GO" id="GO:0006274">
    <property type="term" value="P:DNA replication termination"/>
    <property type="evidence" value="ECO:0007669"/>
    <property type="project" value="InterPro"/>
</dbReference>
<evidence type="ECO:0000313" key="2">
    <source>
        <dbReference type="Proteomes" id="UP000031972"/>
    </source>
</evidence>
<reference evidence="1 2" key="1">
    <citation type="submission" date="2015-01" db="EMBL/GenBank/DDBJ databases">
        <title>Jeotgalibacillus campisalis genome sequencing.</title>
        <authorList>
            <person name="Goh K.M."/>
            <person name="Chan K.-G."/>
            <person name="Yaakop A.S."/>
            <person name="Ee R."/>
            <person name="Gan H.M."/>
            <person name="Chan C.S."/>
        </authorList>
    </citation>
    <scope>NUCLEOTIDE SEQUENCE [LARGE SCALE GENOMIC DNA]</scope>
    <source>
        <strain evidence="1 2">SF-57</strain>
    </source>
</reference>
<proteinExistence type="predicted"/>
<dbReference type="InterPro" id="IPR003432">
    <property type="entry name" value="RTP"/>
</dbReference>
<dbReference type="Pfam" id="PF02334">
    <property type="entry name" value="RTP"/>
    <property type="match status" value="1"/>
</dbReference>
<dbReference type="RefSeq" id="WP_041057807.1">
    <property type="nucleotide sequence ID" value="NZ_JXRR01000014.1"/>
</dbReference>
<dbReference type="InterPro" id="IPR036388">
    <property type="entry name" value="WH-like_DNA-bd_sf"/>
</dbReference>
<dbReference type="AlphaFoldDB" id="A0A0C2RC78"/>
<keyword evidence="2" id="KW-1185">Reference proteome</keyword>
<protein>
    <recommendedName>
        <fullName evidence="3">Transcription regulator PadR N-terminal domain-containing protein</fullName>
    </recommendedName>
</protein>
<dbReference type="SUPFAM" id="SSF46785">
    <property type="entry name" value="Winged helix' DNA-binding domain"/>
    <property type="match status" value="1"/>
</dbReference>
<dbReference type="EMBL" id="JXRR01000014">
    <property type="protein sequence ID" value="KIL47900.1"/>
    <property type="molecule type" value="Genomic_DNA"/>
</dbReference>
<dbReference type="InterPro" id="IPR036390">
    <property type="entry name" value="WH_DNA-bd_sf"/>
</dbReference>
<dbReference type="PATRIC" id="fig|220754.4.peg.2085"/>
<gene>
    <name evidence="1" type="ORF">KR50_20670</name>
</gene>
<sequence>MSKNNPKKFALNMSASQFTKFYILHLLSIQHSGMISEHFKGEFRKVGGNWEPAPSTLLDALHDMTDEGLLHRTDDYKSHEKKRQKVYWYRLTDQGKDEFGLMKKQFLPLFEEQKRIIENILRTVY</sequence>
<accession>A0A0C2RC78</accession>
<dbReference type="Gene3D" id="1.10.10.10">
    <property type="entry name" value="Winged helix-like DNA-binding domain superfamily/Winged helix DNA-binding domain"/>
    <property type="match status" value="1"/>
</dbReference>
<dbReference type="Proteomes" id="UP000031972">
    <property type="component" value="Unassembled WGS sequence"/>
</dbReference>
<name>A0A0C2RC78_9BACL</name>
<evidence type="ECO:0008006" key="3">
    <source>
        <dbReference type="Google" id="ProtNLM"/>
    </source>
</evidence>